<evidence type="ECO:0000259" key="1">
    <source>
        <dbReference type="Pfam" id="PF03466"/>
    </source>
</evidence>
<dbReference type="InterPro" id="IPR005119">
    <property type="entry name" value="LysR_subst-bd"/>
</dbReference>
<protein>
    <recommendedName>
        <fullName evidence="1">LysR substrate-binding domain-containing protein</fullName>
    </recommendedName>
</protein>
<dbReference type="EMBL" id="JAGEOK010000005">
    <property type="protein sequence ID" value="MBO2437807.1"/>
    <property type="molecule type" value="Genomic_DNA"/>
</dbReference>
<proteinExistence type="predicted"/>
<accession>A0ABS3QVK0</accession>
<comment type="caution">
    <text evidence="2">The sequence shown here is derived from an EMBL/GenBank/DDBJ whole genome shotgun (WGS) entry which is preliminary data.</text>
</comment>
<dbReference type="Proteomes" id="UP000666915">
    <property type="component" value="Unassembled WGS sequence"/>
</dbReference>
<keyword evidence="3" id="KW-1185">Reference proteome</keyword>
<feature type="domain" description="LysR substrate-binding" evidence="1">
    <location>
        <begin position="14"/>
        <end position="70"/>
    </location>
</feature>
<organism evidence="2 3">
    <name type="scientific">Actinomadura nitritigenes</name>
    <dbReference type="NCBI Taxonomy" id="134602"/>
    <lineage>
        <taxon>Bacteria</taxon>
        <taxon>Bacillati</taxon>
        <taxon>Actinomycetota</taxon>
        <taxon>Actinomycetes</taxon>
        <taxon>Streptosporangiales</taxon>
        <taxon>Thermomonosporaceae</taxon>
        <taxon>Actinomadura</taxon>
    </lineage>
</organism>
<reference evidence="2 3" key="1">
    <citation type="submission" date="2021-03" db="EMBL/GenBank/DDBJ databases">
        <authorList>
            <person name="Kanchanasin P."/>
            <person name="Saeng-In P."/>
            <person name="Phongsopitanun W."/>
            <person name="Yuki M."/>
            <person name="Kudo T."/>
            <person name="Ohkuma M."/>
            <person name="Tanasupawat S."/>
        </authorList>
    </citation>
    <scope>NUCLEOTIDE SEQUENCE [LARGE SCALE GENOMIC DNA]</scope>
    <source>
        <strain evidence="2 3">L46</strain>
    </source>
</reference>
<gene>
    <name evidence="2" type="ORF">J4557_09775</name>
</gene>
<sequence length="87" mass="9236">MARAEAELAALLGHLSLRLRVGTFQAAALHLLPSALTALRHRHPDADVSVMDVLSGRGADEISAGRLDVVRPGGLWAVQVPHWGVLT</sequence>
<dbReference type="SUPFAM" id="SSF53850">
    <property type="entry name" value="Periplasmic binding protein-like II"/>
    <property type="match status" value="1"/>
</dbReference>
<evidence type="ECO:0000313" key="3">
    <source>
        <dbReference type="Proteomes" id="UP000666915"/>
    </source>
</evidence>
<name>A0ABS3QVK0_9ACTN</name>
<dbReference type="Pfam" id="PF03466">
    <property type="entry name" value="LysR_substrate"/>
    <property type="match status" value="1"/>
</dbReference>
<evidence type="ECO:0000313" key="2">
    <source>
        <dbReference type="EMBL" id="MBO2437807.1"/>
    </source>
</evidence>
<dbReference type="Gene3D" id="3.40.190.10">
    <property type="entry name" value="Periplasmic binding protein-like II"/>
    <property type="match status" value="1"/>
</dbReference>